<dbReference type="RefSeq" id="WP_062800317.1">
    <property type="nucleotide sequence ID" value="NZ_CP014844.1"/>
</dbReference>
<dbReference type="InterPro" id="IPR025421">
    <property type="entry name" value="DUF4148"/>
</dbReference>
<dbReference type="OrthoDB" id="9035548at2"/>
<feature type="signal peptide" evidence="1">
    <location>
        <begin position="1"/>
        <end position="24"/>
    </location>
</feature>
<evidence type="ECO:0000313" key="2">
    <source>
        <dbReference type="EMBL" id="AMR78847.1"/>
    </source>
</evidence>
<gene>
    <name evidence="2" type="ORF">A2G96_14465</name>
</gene>
<accession>A0A142JL85</accession>
<dbReference type="AlphaFoldDB" id="A0A142JL85"/>
<evidence type="ECO:0000313" key="3">
    <source>
        <dbReference type="Proteomes" id="UP000075238"/>
    </source>
</evidence>
<organism evidence="2 3">
    <name type="scientific">Cupriavidus nantongensis</name>
    <dbReference type="NCBI Taxonomy" id="1796606"/>
    <lineage>
        <taxon>Bacteria</taxon>
        <taxon>Pseudomonadati</taxon>
        <taxon>Pseudomonadota</taxon>
        <taxon>Betaproteobacteria</taxon>
        <taxon>Burkholderiales</taxon>
        <taxon>Burkholderiaceae</taxon>
        <taxon>Cupriavidus</taxon>
    </lineage>
</organism>
<evidence type="ECO:0008006" key="4">
    <source>
        <dbReference type="Google" id="ProtNLM"/>
    </source>
</evidence>
<keyword evidence="3" id="KW-1185">Reference proteome</keyword>
<protein>
    <recommendedName>
        <fullName evidence="4">DUF4148 domain-containing protein</fullName>
    </recommendedName>
</protein>
<name>A0A142JL85_9BURK</name>
<evidence type="ECO:0000256" key="1">
    <source>
        <dbReference type="SAM" id="SignalP"/>
    </source>
</evidence>
<reference evidence="2 3" key="1">
    <citation type="submission" date="2016-03" db="EMBL/GenBank/DDBJ databases">
        <title>Complete genome sequence of a novel chlorpyrifos degrading bacterium, Cupriavidus nantongensis sp. X1.</title>
        <authorList>
            <person name="Fang L."/>
        </authorList>
    </citation>
    <scope>NUCLEOTIDE SEQUENCE [LARGE SCALE GENOMIC DNA]</scope>
    <source>
        <strain evidence="2 3">X1</strain>
    </source>
</reference>
<dbReference type="EMBL" id="CP014844">
    <property type="protein sequence ID" value="AMR78847.1"/>
    <property type="molecule type" value="Genomic_DNA"/>
</dbReference>
<sequence length="112" mass="12486">MKLTHLVALQAVVLVTALPMSAQANSIWHPAPTEEGFTYHPDHWKSTKTRAQVMAEVEVARKDGTLALMARGLPVPIKSSESPKTRAQVIEEMRNELPEARRERLKLYSGGQ</sequence>
<dbReference type="Proteomes" id="UP000075238">
    <property type="component" value="Chromosome 1"/>
</dbReference>
<keyword evidence="1" id="KW-0732">Signal</keyword>
<dbReference type="KEGG" id="cnan:A2G96_14465"/>
<proteinExistence type="predicted"/>
<feature type="chain" id="PRO_5007498483" description="DUF4148 domain-containing protein" evidence="1">
    <location>
        <begin position="25"/>
        <end position="112"/>
    </location>
</feature>
<dbReference type="Pfam" id="PF13663">
    <property type="entry name" value="DUF4148"/>
    <property type="match status" value="1"/>
</dbReference>